<name>A0A7Y9GMD8_9MICO</name>
<evidence type="ECO:0000313" key="3">
    <source>
        <dbReference type="Proteomes" id="UP000576969"/>
    </source>
</evidence>
<dbReference type="InterPro" id="IPR012349">
    <property type="entry name" value="Split_barrel_FMN-bd"/>
</dbReference>
<dbReference type="Pfam" id="PF12900">
    <property type="entry name" value="Pyridox_ox_2"/>
    <property type="match status" value="1"/>
</dbReference>
<evidence type="ECO:0000256" key="1">
    <source>
        <dbReference type="SAM" id="MobiDB-lite"/>
    </source>
</evidence>
<proteinExistence type="predicted"/>
<feature type="region of interest" description="Disordered" evidence="1">
    <location>
        <begin position="137"/>
        <end position="188"/>
    </location>
</feature>
<dbReference type="SUPFAM" id="SSF50475">
    <property type="entry name" value="FMN-binding split barrel"/>
    <property type="match status" value="1"/>
</dbReference>
<dbReference type="InterPro" id="IPR024747">
    <property type="entry name" value="Pyridox_Oxase-rel"/>
</dbReference>
<dbReference type="RefSeq" id="WP_179488327.1">
    <property type="nucleotide sequence ID" value="NZ_JACCBV010000001.1"/>
</dbReference>
<comment type="caution">
    <text evidence="2">The sequence shown here is derived from an EMBL/GenBank/DDBJ whole genome shotgun (WGS) entry which is preliminary data.</text>
</comment>
<dbReference type="AlphaFoldDB" id="A0A7Y9GMD8"/>
<gene>
    <name evidence="2" type="ORF">BJ991_001201</name>
</gene>
<organism evidence="2 3">
    <name type="scientific">Microbacterium immunditiarum</name>
    <dbReference type="NCBI Taxonomy" id="337480"/>
    <lineage>
        <taxon>Bacteria</taxon>
        <taxon>Bacillati</taxon>
        <taxon>Actinomycetota</taxon>
        <taxon>Actinomycetes</taxon>
        <taxon>Micrococcales</taxon>
        <taxon>Microbacteriaceae</taxon>
        <taxon>Microbacterium</taxon>
    </lineage>
</organism>
<protein>
    <submittedName>
        <fullName evidence="2">Nitroimidazol reductase NimA-like FMN-containing flavoprotein (Pyridoxamine 5'-phosphate oxidase superfamily)</fullName>
    </submittedName>
</protein>
<keyword evidence="3" id="KW-1185">Reference proteome</keyword>
<sequence>MTEPNAHLTTAECWSLLERARVGRLAVHEEGVGPDIFPVNFVAHEGAVYIRSAPDVKAVRLAADPETAFEIDGHDESGWWSVVVRGIAARVTDELEIERSGIRHVVTASSRYKQHVLKITPRTVTGRRFADRTRAVPHVDPTPTEAIDLPAPIDVPDAAPEGTRATRPVEIPSHPPLPEGTGSHNLAG</sequence>
<dbReference type="Gene3D" id="2.30.110.10">
    <property type="entry name" value="Electron Transport, Fmn-binding Protein, Chain A"/>
    <property type="match status" value="1"/>
</dbReference>
<dbReference type="EMBL" id="JACCBV010000001">
    <property type="protein sequence ID" value="NYE19173.1"/>
    <property type="molecule type" value="Genomic_DNA"/>
</dbReference>
<evidence type="ECO:0000313" key="2">
    <source>
        <dbReference type="EMBL" id="NYE19173.1"/>
    </source>
</evidence>
<accession>A0A7Y9GMD8</accession>
<reference evidence="2 3" key="1">
    <citation type="submission" date="2020-07" db="EMBL/GenBank/DDBJ databases">
        <title>Sequencing the genomes of 1000 actinobacteria strains.</title>
        <authorList>
            <person name="Klenk H.-P."/>
        </authorList>
    </citation>
    <scope>NUCLEOTIDE SEQUENCE [LARGE SCALE GENOMIC DNA]</scope>
    <source>
        <strain evidence="2 3">DSM 24662</strain>
    </source>
</reference>
<dbReference type="Proteomes" id="UP000576969">
    <property type="component" value="Unassembled WGS sequence"/>
</dbReference>